<evidence type="ECO:0008006" key="5">
    <source>
        <dbReference type="Google" id="ProtNLM"/>
    </source>
</evidence>
<keyword evidence="2" id="KW-0472">Membrane</keyword>
<feature type="compositionally biased region" description="Low complexity" evidence="1">
    <location>
        <begin position="118"/>
        <end position="155"/>
    </location>
</feature>
<feature type="compositionally biased region" description="Low complexity" evidence="1">
    <location>
        <begin position="342"/>
        <end position="352"/>
    </location>
</feature>
<dbReference type="EMBL" id="JAKLTQ010000024">
    <property type="protein sequence ID" value="MCG2624389.1"/>
    <property type="molecule type" value="Genomic_DNA"/>
</dbReference>
<protein>
    <recommendedName>
        <fullName evidence="5">Meckel syndrome type 1 protein</fullName>
    </recommendedName>
</protein>
<dbReference type="Proteomes" id="UP001165368">
    <property type="component" value="Unassembled WGS sequence"/>
</dbReference>
<feature type="compositionally biased region" description="Basic and acidic residues" evidence="1">
    <location>
        <begin position="244"/>
        <end position="253"/>
    </location>
</feature>
<feature type="region of interest" description="Disordered" evidence="1">
    <location>
        <begin position="244"/>
        <end position="534"/>
    </location>
</feature>
<proteinExistence type="predicted"/>
<feature type="region of interest" description="Disordered" evidence="1">
    <location>
        <begin position="1"/>
        <end position="185"/>
    </location>
</feature>
<feature type="transmembrane region" description="Helical" evidence="2">
    <location>
        <begin position="575"/>
        <end position="599"/>
    </location>
</feature>
<comment type="caution">
    <text evidence="3">The sequence shown here is derived from an EMBL/GenBank/DDBJ whole genome shotgun (WGS) entry which is preliminary data.</text>
</comment>
<feature type="compositionally biased region" description="Low complexity" evidence="1">
    <location>
        <begin position="512"/>
        <end position="530"/>
    </location>
</feature>
<feature type="compositionally biased region" description="Low complexity" evidence="1">
    <location>
        <begin position="407"/>
        <end position="473"/>
    </location>
</feature>
<feature type="compositionally biased region" description="Basic and acidic residues" evidence="1">
    <location>
        <begin position="474"/>
        <end position="511"/>
    </location>
</feature>
<keyword evidence="4" id="KW-1185">Reference proteome</keyword>
<feature type="compositionally biased region" description="Polar residues" evidence="1">
    <location>
        <begin position="367"/>
        <end position="382"/>
    </location>
</feature>
<keyword evidence="2" id="KW-0812">Transmembrane</keyword>
<evidence type="ECO:0000256" key="2">
    <source>
        <dbReference type="SAM" id="Phobius"/>
    </source>
</evidence>
<reference evidence="3" key="1">
    <citation type="submission" date="2022-01" db="EMBL/GenBank/DDBJ databases">
        <authorList>
            <person name="Jo J.-H."/>
            <person name="Im W.-T."/>
        </authorList>
    </citation>
    <scope>NUCLEOTIDE SEQUENCE</scope>
    <source>
        <strain evidence="3">I2-34</strain>
    </source>
</reference>
<sequence>MSQESQPPRSRREARLQARRAPATGSEQRGQLAVETPKSFDAVPAPSRTAGTSRADAGTGTSSGSAERASQARARDREARQTYNALTGALPKIEPASAPMPTRRQLRMQQLEREQGRTPTAAEAPAPTPAPTAASRPAPVAAAEQPAAPAAAVPDAVRKPDRSAVQSGRRDRRERRRSGPAADAAVEALSADEALAAREEVLGHAADLASMIEAEAAQDPSKVDLKLLAEQKALAERAAILNRRAADKLRLSQETKQGGPAADKPAARRDPVSAPMEFVTLPGSDRQVMRPAVTTYVPVATDPTPAQPAGTRGASRPAAATPQSGSTPPAKEQPSRSVPRTVAVPKAAPAAKSGPDLGAVRAAQARPDSSTNTARRTESVTTVKPAPKPSAAPATEPVSVVRSAAKPAAAGPTSPARPAPASGARSRLLAKAEAAAGGTSAVPPAAGTVPPAAVVVPPAAGAASSRRSAAPATRRSEAAPTRRADAPARRTERPEAPATRRDAVPTSRRTEAPTARATEAPATRRSQTPSTRRREVLSAAVVAGDVQPLRATRAHGLEPLDARTAGLAKANRDRLLVIGALAMGGLAFALGLIMMIIGLSN</sequence>
<accession>A0ABS9LD28</accession>
<organism evidence="3 4">
    <name type="scientific">Arthrobacter hankyongi</name>
    <dbReference type="NCBI Taxonomy" id="2904801"/>
    <lineage>
        <taxon>Bacteria</taxon>
        <taxon>Bacillati</taxon>
        <taxon>Actinomycetota</taxon>
        <taxon>Actinomycetes</taxon>
        <taxon>Micrococcales</taxon>
        <taxon>Micrococcaceae</taxon>
        <taxon>Arthrobacter</taxon>
    </lineage>
</organism>
<evidence type="ECO:0000313" key="4">
    <source>
        <dbReference type="Proteomes" id="UP001165368"/>
    </source>
</evidence>
<gene>
    <name evidence="3" type="ORF">LVY72_21085</name>
</gene>
<name>A0ABS9LD28_9MICC</name>
<dbReference type="RefSeq" id="WP_237826203.1">
    <property type="nucleotide sequence ID" value="NZ_JAKLTQ010000024.1"/>
</dbReference>
<evidence type="ECO:0000256" key="1">
    <source>
        <dbReference type="SAM" id="MobiDB-lite"/>
    </source>
</evidence>
<evidence type="ECO:0000313" key="3">
    <source>
        <dbReference type="EMBL" id="MCG2624389.1"/>
    </source>
</evidence>
<keyword evidence="2" id="KW-1133">Transmembrane helix</keyword>